<evidence type="ECO:0000256" key="5">
    <source>
        <dbReference type="ARBA" id="ARBA00022842"/>
    </source>
</evidence>
<dbReference type="AlphaFoldDB" id="A0A133VGG2"/>
<name>A0A133VGG2_9EURY</name>
<protein>
    <recommendedName>
        <fullName evidence="3">2-phosphosulfolactate phosphatase</fullName>
        <ecNumber evidence="3">3.1.3.71</ecNumber>
    </recommendedName>
</protein>
<sequence length="251" mass="27843">MKVELSIGGPEKLDGTLVLVDAYKSSATIVAALDNGAKFVLPFEDEQEAKEAKKEWKKKGDVILAGEKMGVKIEDFDLNISPLDMTEDNVKNKIIIYKSDNLTRILEKCKGAEEILIGGLINSQAVGEYLNNTKPERVEIVACGTHNKNLIGDFLDIPCDSQNDFTMEDFIGAGSIIHHLDWDYASDLGLISLLAYENPDWKKKIFQGCIVRALQKAGLEEDIPACFTENISDTIPILKKNQILKLSTINR</sequence>
<keyword evidence="4" id="KW-0378">Hydrolase</keyword>
<comment type="catalytic activity">
    <reaction evidence="6">
        <text>(2R)-O-phospho-3-sulfolactate + H2O = (2R)-3-sulfolactate + phosphate</text>
        <dbReference type="Rhea" id="RHEA:23416"/>
        <dbReference type="ChEBI" id="CHEBI:15377"/>
        <dbReference type="ChEBI" id="CHEBI:15597"/>
        <dbReference type="ChEBI" id="CHEBI:43474"/>
        <dbReference type="ChEBI" id="CHEBI:58738"/>
        <dbReference type="EC" id="3.1.3.71"/>
    </reaction>
</comment>
<dbReference type="GO" id="GO:0050532">
    <property type="term" value="F:2-phosphosulfolactate phosphatase activity"/>
    <property type="evidence" value="ECO:0007669"/>
    <property type="project" value="UniProtKB-EC"/>
</dbReference>
<accession>A0A133VGG2</accession>
<keyword evidence="8" id="KW-1185">Reference proteome</keyword>
<dbReference type="EC" id="3.1.3.71" evidence="3"/>
<evidence type="ECO:0000256" key="4">
    <source>
        <dbReference type="ARBA" id="ARBA00022801"/>
    </source>
</evidence>
<evidence type="ECO:0000256" key="1">
    <source>
        <dbReference type="ARBA" id="ARBA00001946"/>
    </source>
</evidence>
<organism evidence="7 8">
    <name type="scientific">candidate division MSBL1 archaeon SCGC-AAA382A13</name>
    <dbReference type="NCBI Taxonomy" id="1698279"/>
    <lineage>
        <taxon>Archaea</taxon>
        <taxon>Methanobacteriati</taxon>
        <taxon>Methanobacteriota</taxon>
        <taxon>candidate division MSBL1</taxon>
    </lineage>
</organism>
<evidence type="ECO:0000313" key="8">
    <source>
        <dbReference type="Proteomes" id="UP000070311"/>
    </source>
</evidence>
<dbReference type="GO" id="GO:0050545">
    <property type="term" value="F:sulfopyruvate decarboxylase activity"/>
    <property type="evidence" value="ECO:0007669"/>
    <property type="project" value="TreeGrafter"/>
</dbReference>
<keyword evidence="5" id="KW-0460">Magnesium</keyword>
<dbReference type="PANTHER" id="PTHR37311">
    <property type="entry name" value="2-PHOSPHOSULFOLACTATE PHOSPHATASE-RELATED"/>
    <property type="match status" value="1"/>
</dbReference>
<dbReference type="Gene3D" id="3.90.1560.10">
    <property type="entry name" value="ComB-like"/>
    <property type="match status" value="1"/>
</dbReference>
<comment type="caution">
    <text evidence="7">The sequence shown here is derived from an EMBL/GenBank/DDBJ whole genome shotgun (WGS) entry which is preliminary data.</text>
</comment>
<evidence type="ECO:0000256" key="3">
    <source>
        <dbReference type="ARBA" id="ARBA00012953"/>
    </source>
</evidence>
<evidence type="ECO:0000256" key="6">
    <source>
        <dbReference type="ARBA" id="ARBA00033711"/>
    </source>
</evidence>
<dbReference type="EMBL" id="LHYD01000008">
    <property type="protein sequence ID" value="KXB05526.1"/>
    <property type="molecule type" value="Genomic_DNA"/>
</dbReference>
<dbReference type="SUPFAM" id="SSF142823">
    <property type="entry name" value="ComB-like"/>
    <property type="match status" value="1"/>
</dbReference>
<proteinExistence type="inferred from homology"/>
<evidence type="ECO:0000256" key="2">
    <source>
        <dbReference type="ARBA" id="ARBA00009997"/>
    </source>
</evidence>
<dbReference type="InterPro" id="IPR036702">
    <property type="entry name" value="ComB-like_sf"/>
</dbReference>
<dbReference type="PANTHER" id="PTHR37311:SF1">
    <property type="entry name" value="2-PHOSPHOSULFOLACTATE PHOSPHATASE-RELATED"/>
    <property type="match status" value="1"/>
</dbReference>
<comment type="cofactor">
    <cofactor evidence="1">
        <name>Mg(2+)</name>
        <dbReference type="ChEBI" id="CHEBI:18420"/>
    </cofactor>
</comment>
<dbReference type="Pfam" id="PF04029">
    <property type="entry name" value="2-ph_phosp"/>
    <property type="match status" value="1"/>
</dbReference>
<gene>
    <name evidence="7" type="ORF">AKJ50_00715</name>
</gene>
<evidence type="ECO:0000313" key="7">
    <source>
        <dbReference type="EMBL" id="KXB05526.1"/>
    </source>
</evidence>
<dbReference type="GO" id="GO:0000287">
    <property type="term" value="F:magnesium ion binding"/>
    <property type="evidence" value="ECO:0007669"/>
    <property type="project" value="InterPro"/>
</dbReference>
<reference evidence="7 8" key="1">
    <citation type="journal article" date="2016" name="Sci. Rep.">
        <title>Metabolic traits of an uncultured archaeal lineage -MSBL1- from brine pools of the Red Sea.</title>
        <authorList>
            <person name="Mwirichia R."/>
            <person name="Alam I."/>
            <person name="Rashid M."/>
            <person name="Vinu M."/>
            <person name="Ba-Alawi W."/>
            <person name="Anthony Kamau A."/>
            <person name="Kamanda Ngugi D."/>
            <person name="Goker M."/>
            <person name="Klenk H.P."/>
            <person name="Bajic V."/>
            <person name="Stingl U."/>
        </authorList>
    </citation>
    <scope>NUCLEOTIDE SEQUENCE [LARGE SCALE GENOMIC DNA]</scope>
    <source>
        <strain evidence="7">SCGC-AAA382A13</strain>
    </source>
</reference>
<comment type="similarity">
    <text evidence="2">Belongs to the ComB family.</text>
</comment>
<dbReference type="InterPro" id="IPR005238">
    <property type="entry name" value="ComB-like"/>
</dbReference>
<dbReference type="Proteomes" id="UP000070311">
    <property type="component" value="Unassembled WGS sequence"/>
</dbReference>